<dbReference type="PANTHER" id="PTHR12110">
    <property type="entry name" value="HYDROXYPYRUVATE ISOMERASE"/>
    <property type="match status" value="1"/>
</dbReference>
<dbReference type="Pfam" id="PF01261">
    <property type="entry name" value="AP_endonuc_2"/>
    <property type="match status" value="1"/>
</dbReference>
<accession>A0AA49JDX3</accession>
<reference evidence="2" key="2">
    <citation type="journal article" date="2024" name="Antonie Van Leeuwenhoek">
        <title>Roseihalotalea indica gen. nov., sp. nov., a halophilic Bacteroidetes from mesopelagic Southwest Indian Ocean with higher carbohydrate metabolic potential.</title>
        <authorList>
            <person name="Chen B."/>
            <person name="Zhang M."/>
            <person name="Lin D."/>
            <person name="Ye J."/>
            <person name="Tang K."/>
        </authorList>
    </citation>
    <scope>NUCLEOTIDE SEQUENCE</scope>
    <source>
        <strain evidence="2">TK19036</strain>
    </source>
</reference>
<sequence>MEKIKFQEYPDLKLGFTTQNFLQAMPVTLDNSRLLIDYADSLGFDWLELRDPDATLSLEECTQISSYARQKDIEVSYAIQKGLLDEDFWPTFERGVINATAFQSLKIIRSLASGVEISGDENRKGWTAEELEQVVQRADSAAALAKENGLQYVIENGAEAFFGDGEYYGIADAFDRVGEDVGWQFDTANPFSVSRSHASADSVNTFLRDHADNLFYIHLKSAQEGAAQPMLTDNPLALGDIFQVMAAHDVKYVAIELQSVADRDEAFANMQKSLDYLKSQQFISQ</sequence>
<gene>
    <name evidence="2" type="ORF">K4G66_00990</name>
</gene>
<protein>
    <submittedName>
        <fullName evidence="2">TIM barrel protein</fullName>
    </submittedName>
</protein>
<proteinExistence type="predicted"/>
<dbReference type="AlphaFoldDB" id="A0AA49JDX3"/>
<dbReference type="EMBL" id="CP120682">
    <property type="protein sequence ID" value="WKN37283.1"/>
    <property type="molecule type" value="Genomic_DNA"/>
</dbReference>
<dbReference type="InterPro" id="IPR050312">
    <property type="entry name" value="IolE/XylAMocC-like"/>
</dbReference>
<dbReference type="SUPFAM" id="SSF51658">
    <property type="entry name" value="Xylose isomerase-like"/>
    <property type="match status" value="1"/>
</dbReference>
<organism evidence="2">
    <name type="scientific">Roseihalotalea indica</name>
    <dbReference type="NCBI Taxonomy" id="2867963"/>
    <lineage>
        <taxon>Bacteria</taxon>
        <taxon>Pseudomonadati</taxon>
        <taxon>Bacteroidota</taxon>
        <taxon>Cytophagia</taxon>
        <taxon>Cytophagales</taxon>
        <taxon>Catalimonadaceae</taxon>
        <taxon>Roseihalotalea</taxon>
    </lineage>
</organism>
<dbReference type="InterPro" id="IPR036237">
    <property type="entry name" value="Xyl_isomerase-like_sf"/>
</dbReference>
<name>A0AA49JDX3_9BACT</name>
<evidence type="ECO:0000259" key="1">
    <source>
        <dbReference type="Pfam" id="PF01261"/>
    </source>
</evidence>
<dbReference type="Gene3D" id="3.20.20.150">
    <property type="entry name" value="Divalent-metal-dependent TIM barrel enzymes"/>
    <property type="match status" value="1"/>
</dbReference>
<dbReference type="InterPro" id="IPR013022">
    <property type="entry name" value="Xyl_isomerase-like_TIM-brl"/>
</dbReference>
<evidence type="ECO:0000313" key="2">
    <source>
        <dbReference type="EMBL" id="WKN37283.1"/>
    </source>
</evidence>
<feature type="domain" description="Xylose isomerase-like TIM barrel" evidence="1">
    <location>
        <begin position="37"/>
        <end position="279"/>
    </location>
</feature>
<reference evidence="2" key="1">
    <citation type="journal article" date="2023" name="Comput. Struct. Biotechnol. J.">
        <title>Discovery of a novel marine Bacteroidetes with a rich repertoire of carbohydrate-active enzymes.</title>
        <authorList>
            <person name="Chen B."/>
            <person name="Liu G."/>
            <person name="Chen Q."/>
            <person name="Wang H."/>
            <person name="Liu L."/>
            <person name="Tang K."/>
        </authorList>
    </citation>
    <scope>NUCLEOTIDE SEQUENCE</scope>
    <source>
        <strain evidence="2">TK19036</strain>
    </source>
</reference>